<keyword evidence="3" id="KW-1185">Reference proteome</keyword>
<keyword evidence="1" id="KW-0472">Membrane</keyword>
<keyword evidence="1" id="KW-0812">Transmembrane</keyword>
<protein>
    <submittedName>
        <fullName evidence="2">Uncharacterized protein</fullName>
    </submittedName>
</protein>
<comment type="caution">
    <text evidence="2">The sequence shown here is derived from an EMBL/GenBank/DDBJ whole genome shotgun (WGS) entry which is preliminary data.</text>
</comment>
<evidence type="ECO:0000256" key="1">
    <source>
        <dbReference type="SAM" id="Phobius"/>
    </source>
</evidence>
<reference evidence="2 3" key="1">
    <citation type="submission" date="2015-04" db="EMBL/GenBank/DDBJ databases">
        <authorList>
            <person name="Heijne W.H."/>
            <person name="Fedorova N.D."/>
            <person name="Nierman W.C."/>
            <person name="Vollebregt A.W."/>
            <person name="Zhao Z."/>
            <person name="Wu L."/>
            <person name="Kumar M."/>
            <person name="Stam H."/>
            <person name="van den Berg M.A."/>
            <person name="Pel H.J."/>
        </authorList>
    </citation>
    <scope>NUCLEOTIDE SEQUENCE [LARGE SCALE GENOMIC DNA]</scope>
    <source>
        <strain evidence="2 3">CBS 393.64</strain>
    </source>
</reference>
<name>A0A0F4YXG1_RASE3</name>
<proteinExistence type="predicted"/>
<evidence type="ECO:0000313" key="2">
    <source>
        <dbReference type="EMBL" id="KKA22536.1"/>
    </source>
</evidence>
<gene>
    <name evidence="2" type="ORF">T310_3449</name>
</gene>
<dbReference type="AlphaFoldDB" id="A0A0F4YXG1"/>
<feature type="transmembrane region" description="Helical" evidence="1">
    <location>
        <begin position="185"/>
        <end position="203"/>
    </location>
</feature>
<feature type="transmembrane region" description="Helical" evidence="1">
    <location>
        <begin position="110"/>
        <end position="130"/>
    </location>
</feature>
<dbReference type="EMBL" id="LASV01000138">
    <property type="protein sequence ID" value="KKA22536.1"/>
    <property type="molecule type" value="Genomic_DNA"/>
</dbReference>
<evidence type="ECO:0000313" key="3">
    <source>
        <dbReference type="Proteomes" id="UP000053958"/>
    </source>
</evidence>
<dbReference type="GeneID" id="25315798"/>
<dbReference type="OrthoDB" id="3945378at2759"/>
<dbReference type="RefSeq" id="XP_013329148.1">
    <property type="nucleotide sequence ID" value="XM_013473694.1"/>
</dbReference>
<organism evidence="2 3">
    <name type="scientific">Rasamsonia emersonii (strain ATCC 16479 / CBS 393.64 / IMI 116815)</name>
    <dbReference type="NCBI Taxonomy" id="1408163"/>
    <lineage>
        <taxon>Eukaryota</taxon>
        <taxon>Fungi</taxon>
        <taxon>Dikarya</taxon>
        <taxon>Ascomycota</taxon>
        <taxon>Pezizomycotina</taxon>
        <taxon>Eurotiomycetes</taxon>
        <taxon>Eurotiomycetidae</taxon>
        <taxon>Eurotiales</taxon>
        <taxon>Trichocomaceae</taxon>
        <taxon>Rasamsonia</taxon>
    </lineage>
</organism>
<dbReference type="STRING" id="1408163.A0A0F4YXG1"/>
<accession>A0A0F4YXG1</accession>
<sequence>MGRSSDEIWARCSVLRSTDAAAHLGPQFGVCWQGLSFFSFRREETEDQPHYNPGLASQPPQNGLCIPAQFKEWFWYAEKRCLTVHILFPVFTQMRWFLAGAYTRGNPRMILGVLVGAFVVGTGLSVWQTVSLHSTRSPAPACSPISGNQDMYGLGIRIGVYLQLLSTAFVDSFGHPEDAAALGPTNLWFLIALFVALVSTTWANAAGGLQVVEQYIVIALGNGISLTLLNGTLRLHPEELAEGSLAALSRFLIWGMWKVYTADFWWRTVGTMPPSPDGCPAVGWFFSAVELTGWFRTLHKVFNLVEWLAWGIGVFPYPFASSC</sequence>
<dbReference type="Proteomes" id="UP000053958">
    <property type="component" value="Unassembled WGS sequence"/>
</dbReference>
<keyword evidence="1" id="KW-1133">Transmembrane helix</keyword>